<dbReference type="Pfam" id="PF09084">
    <property type="entry name" value="NMT1"/>
    <property type="match status" value="1"/>
</dbReference>
<evidence type="ECO:0000256" key="1">
    <source>
        <dbReference type="ARBA" id="ARBA00010742"/>
    </source>
</evidence>
<evidence type="ECO:0000259" key="2">
    <source>
        <dbReference type="SMART" id="SM00062"/>
    </source>
</evidence>
<dbReference type="Proteomes" id="UP000622687">
    <property type="component" value="Unassembled WGS sequence"/>
</dbReference>
<dbReference type="PROSITE" id="PS51257">
    <property type="entry name" value="PROKAR_LIPOPROTEIN"/>
    <property type="match status" value="1"/>
</dbReference>
<dbReference type="InterPro" id="IPR015168">
    <property type="entry name" value="SsuA/THI5"/>
</dbReference>
<dbReference type="Gene3D" id="3.40.190.10">
    <property type="entry name" value="Periplasmic binding protein-like II"/>
    <property type="match status" value="2"/>
</dbReference>
<evidence type="ECO:0000313" key="3">
    <source>
        <dbReference type="EMBL" id="MBI6875203.1"/>
    </source>
</evidence>
<gene>
    <name evidence="3" type="ORF">I6U51_21245</name>
</gene>
<proteinExistence type="inferred from homology"/>
<dbReference type="InterPro" id="IPR001638">
    <property type="entry name" value="Solute-binding_3/MltF_N"/>
</dbReference>
<dbReference type="SUPFAM" id="SSF53850">
    <property type="entry name" value="Periplasmic binding protein-like II"/>
    <property type="match status" value="1"/>
</dbReference>
<comment type="similarity">
    <text evidence="1">Belongs to the bacterial solute-binding protein SsuA/TauA family.</text>
</comment>
<reference evidence="3" key="1">
    <citation type="submission" date="2020-12" db="EMBL/GenBank/DDBJ databases">
        <title>Clostridium thailandense sp. nov., a novel acetogenic bacterium isolated from peat land soil in Thailand.</title>
        <authorList>
            <person name="Chaikitkaew S."/>
            <person name="Birkeland N.K."/>
        </authorList>
    </citation>
    <scope>NUCLEOTIDE SEQUENCE</scope>
    <source>
        <strain evidence="3">DSM 17425</strain>
    </source>
</reference>
<accession>A0A934M715</accession>
<protein>
    <submittedName>
        <fullName evidence="3">ABC transporter substrate-binding protein</fullName>
    </submittedName>
</protein>
<dbReference type="RefSeq" id="WP_211144561.1">
    <property type="nucleotide sequence ID" value="NZ_JAEEGB010000039.1"/>
</dbReference>
<comment type="caution">
    <text evidence="3">The sequence shown here is derived from an EMBL/GenBank/DDBJ whole genome shotgun (WGS) entry which is preliminary data.</text>
</comment>
<dbReference type="EMBL" id="JAEEGB010000039">
    <property type="protein sequence ID" value="MBI6875203.1"/>
    <property type="molecule type" value="Genomic_DNA"/>
</dbReference>
<feature type="domain" description="Solute-binding protein family 3/N-terminal" evidence="2">
    <location>
        <begin position="38"/>
        <end position="259"/>
    </location>
</feature>
<evidence type="ECO:0000313" key="4">
    <source>
        <dbReference type="Proteomes" id="UP000622687"/>
    </source>
</evidence>
<keyword evidence="4" id="KW-1185">Reference proteome</keyword>
<organism evidence="3 4">
    <name type="scientific">Clostridium aciditolerans</name>
    <dbReference type="NCBI Taxonomy" id="339861"/>
    <lineage>
        <taxon>Bacteria</taxon>
        <taxon>Bacillati</taxon>
        <taxon>Bacillota</taxon>
        <taxon>Clostridia</taxon>
        <taxon>Eubacteriales</taxon>
        <taxon>Clostridiaceae</taxon>
        <taxon>Clostridium</taxon>
    </lineage>
</organism>
<dbReference type="AlphaFoldDB" id="A0A934M715"/>
<name>A0A934M715_9CLOT</name>
<dbReference type="PANTHER" id="PTHR30024">
    <property type="entry name" value="ALIPHATIC SULFONATES-BINDING PROTEIN-RELATED"/>
    <property type="match status" value="1"/>
</dbReference>
<sequence length="318" mass="35304">MKKKIFLPLLIIVFVVSLLGCSNNKNKTEEKPAKDMKPITIGVMPDLDSVPFIIAKNNRYFEEEGIKVDIKHFKSAVDRDSALQTGNLDGAVSDMISVALLNDKKFNIKMTSQTDGGFKLLSGKNSNIEKMDEIKGKSIGISKNTIIEYLTDRMTSSSNINPDSINKVSVPQIPTRLEMLKNEKIDMAALPEPLASLAALEGNKVLSSSDALNINAGVLIFTQNSIDTKKDEIKAFYRAYNKAVDYIGKEKKEKYIDLVIKEAGFPPTVKDSLTLPKYTKATTPSKSEFEEVLKWVKAKNLIKTDLKFDDVSDSSLIK</sequence>
<dbReference type="SMART" id="SM00062">
    <property type="entry name" value="PBPb"/>
    <property type="match status" value="1"/>
</dbReference>